<feature type="compositionally biased region" description="Basic and acidic residues" evidence="1">
    <location>
        <begin position="50"/>
        <end position="73"/>
    </location>
</feature>
<dbReference type="EMBL" id="SSXH01000732">
    <property type="protein sequence ID" value="THJ44738.1"/>
    <property type="molecule type" value="Genomic_DNA"/>
</dbReference>
<protein>
    <submittedName>
        <fullName evidence="2">Uncharacterized protein</fullName>
    </submittedName>
</protein>
<name>A0A4S5CMP3_9ACTN</name>
<sequence length="73" mass="8147">MSARDQVRSRSLRLLDYLAALAAERRGAPRRQLADYSPAPISPAAVPTHADVRRGPTARRDSWLEIDRTAPPR</sequence>
<accession>A0A4S5CMP3</accession>
<feature type="non-terminal residue" evidence="2">
    <location>
        <position position="73"/>
    </location>
</feature>
<comment type="caution">
    <text evidence="2">The sequence shown here is derived from an EMBL/GenBank/DDBJ whole genome shotgun (WGS) entry which is preliminary data.</text>
</comment>
<dbReference type="RefSeq" id="WP_136449392.1">
    <property type="nucleotide sequence ID" value="NZ_SSXH01000732.1"/>
</dbReference>
<gene>
    <name evidence="2" type="ORF">E7Y31_20200</name>
</gene>
<proteinExistence type="predicted"/>
<keyword evidence="3" id="KW-1185">Reference proteome</keyword>
<reference evidence="2 3" key="1">
    <citation type="submission" date="2019-04" db="EMBL/GenBank/DDBJ databases">
        <title>Draft genome sequences for three unisolated Alnus-infective Frankia Sp+ strains, AgTrS, AiOr and AvVan, the first sequenced Frankia strains able to sporulate in-planta.</title>
        <authorList>
            <person name="Bethencourt L."/>
            <person name="Vautrin F."/>
            <person name="Taib N."/>
            <person name="Dubost A."/>
            <person name="Castro-Garcia L."/>
            <person name="Imbaud O."/>
            <person name="Abrouk D."/>
            <person name="Fournier P."/>
            <person name="Briolay J."/>
            <person name="Nguyen A."/>
            <person name="Normand P."/>
            <person name="Fernandez M.P."/>
            <person name="Brochier-Armanet C."/>
            <person name="Herrera-Belaroussi A."/>
        </authorList>
    </citation>
    <scope>NUCLEOTIDE SEQUENCE [LARGE SCALE GENOMIC DNA]</scope>
    <source>
        <strain evidence="2 3">AvVan</strain>
    </source>
</reference>
<evidence type="ECO:0000313" key="2">
    <source>
        <dbReference type="EMBL" id="THJ44738.1"/>
    </source>
</evidence>
<feature type="region of interest" description="Disordered" evidence="1">
    <location>
        <begin position="27"/>
        <end position="73"/>
    </location>
</feature>
<organism evidence="2 3">
    <name type="scientific">Candidatus Frankia alpina</name>
    <dbReference type="NCBI Taxonomy" id="2699483"/>
    <lineage>
        <taxon>Bacteria</taxon>
        <taxon>Bacillati</taxon>
        <taxon>Actinomycetota</taxon>
        <taxon>Actinomycetes</taxon>
        <taxon>Frankiales</taxon>
        <taxon>Frankiaceae</taxon>
        <taxon>Frankia</taxon>
    </lineage>
</organism>
<dbReference type="Proteomes" id="UP000305282">
    <property type="component" value="Unassembled WGS sequence"/>
</dbReference>
<evidence type="ECO:0000313" key="3">
    <source>
        <dbReference type="Proteomes" id="UP000305282"/>
    </source>
</evidence>
<evidence type="ECO:0000256" key="1">
    <source>
        <dbReference type="SAM" id="MobiDB-lite"/>
    </source>
</evidence>
<dbReference type="AlphaFoldDB" id="A0A4S5CMP3"/>